<evidence type="ECO:0000256" key="6">
    <source>
        <dbReference type="ARBA" id="ARBA00022833"/>
    </source>
</evidence>
<dbReference type="GO" id="GO:0006508">
    <property type="term" value="P:proteolysis"/>
    <property type="evidence" value="ECO:0007669"/>
    <property type="project" value="UniProtKB-KW"/>
</dbReference>
<protein>
    <recommendedName>
        <fullName evidence="13">Cytosol non-specific dipeptidase</fullName>
        <ecNumber evidence="10">3.4.13.18</ecNumber>
    </recommendedName>
    <alternativeName>
        <fullName evidence="16">Aminoacyl-histidine dipeptidase</fullName>
    </alternativeName>
    <alternativeName>
        <fullName evidence="15">Beta-alanyl-histidine dipeptidase</fullName>
    </alternativeName>
    <alternativeName>
        <fullName evidence="14">Carnosinase</fullName>
    </alternativeName>
    <alternativeName>
        <fullName evidence="11">Peptidase D</fullName>
    </alternativeName>
    <alternativeName>
        <fullName evidence="17">Xaa-His dipeptidase</fullName>
    </alternativeName>
</protein>
<name>A0A1G5RU84_9FIRM</name>
<evidence type="ECO:0000256" key="12">
    <source>
        <dbReference type="ARBA" id="ARBA00061423"/>
    </source>
</evidence>
<dbReference type="InterPro" id="IPR001160">
    <property type="entry name" value="Peptidase_M20C"/>
</dbReference>
<evidence type="ECO:0000313" key="19">
    <source>
        <dbReference type="EMBL" id="SCZ77692.1"/>
    </source>
</evidence>
<dbReference type="GO" id="GO:0070573">
    <property type="term" value="F:metallodipeptidase activity"/>
    <property type="evidence" value="ECO:0007669"/>
    <property type="project" value="TreeGrafter"/>
</dbReference>
<dbReference type="PIRSF" id="PIRSF016599">
    <property type="entry name" value="Xaa-His_dipept"/>
    <property type="match status" value="1"/>
</dbReference>
<keyword evidence="7" id="KW-0482">Metalloprotease</keyword>
<dbReference type="Gene3D" id="3.40.630.10">
    <property type="entry name" value="Zn peptidases"/>
    <property type="match status" value="2"/>
</dbReference>
<evidence type="ECO:0000256" key="15">
    <source>
        <dbReference type="ARBA" id="ARBA00076004"/>
    </source>
</evidence>
<comment type="cofactor">
    <cofactor evidence="2">
        <name>Zn(2+)</name>
        <dbReference type="ChEBI" id="CHEBI:29105"/>
    </cofactor>
</comment>
<evidence type="ECO:0000256" key="11">
    <source>
        <dbReference type="ARBA" id="ARBA00044252"/>
    </source>
</evidence>
<gene>
    <name evidence="19" type="ORF">SAMN03080599_00890</name>
</gene>
<dbReference type="CDD" id="cd03890">
    <property type="entry name" value="M20_pepD"/>
    <property type="match status" value="1"/>
</dbReference>
<dbReference type="AlphaFoldDB" id="A0A1G5RU84"/>
<dbReference type="GO" id="GO:0046872">
    <property type="term" value="F:metal ion binding"/>
    <property type="evidence" value="ECO:0007669"/>
    <property type="project" value="UniProtKB-KW"/>
</dbReference>
<evidence type="ECO:0000256" key="14">
    <source>
        <dbReference type="ARBA" id="ARBA00075285"/>
    </source>
</evidence>
<evidence type="ECO:0000256" key="13">
    <source>
        <dbReference type="ARBA" id="ARBA00071271"/>
    </source>
</evidence>
<accession>A0A1G5RU84</accession>
<dbReference type="PANTHER" id="PTHR43501">
    <property type="entry name" value="CYTOSOL NON-SPECIFIC DIPEPTIDASE"/>
    <property type="match status" value="1"/>
</dbReference>
<evidence type="ECO:0000256" key="8">
    <source>
        <dbReference type="ARBA" id="ARBA00023285"/>
    </source>
</evidence>
<keyword evidence="5" id="KW-0378">Hydrolase</keyword>
<evidence type="ECO:0000256" key="4">
    <source>
        <dbReference type="ARBA" id="ARBA00022723"/>
    </source>
</evidence>
<dbReference type="EMBL" id="FMWL01000003">
    <property type="protein sequence ID" value="SCZ77692.1"/>
    <property type="molecule type" value="Genomic_DNA"/>
</dbReference>
<comment type="catalytic activity">
    <reaction evidence="9">
        <text>Hydrolysis of dipeptides, preferentially hydrophobic dipeptides including prolyl amino acids.</text>
        <dbReference type="EC" id="3.4.13.18"/>
    </reaction>
</comment>
<dbReference type="RefSeq" id="WP_092589689.1">
    <property type="nucleotide sequence ID" value="NZ_FMWL01000003.1"/>
</dbReference>
<feature type="domain" description="Peptidase M20 dimerisation" evidence="18">
    <location>
        <begin position="208"/>
        <end position="288"/>
    </location>
</feature>
<dbReference type="Pfam" id="PF01546">
    <property type="entry name" value="Peptidase_M20"/>
    <property type="match status" value="1"/>
</dbReference>
<evidence type="ECO:0000259" key="18">
    <source>
        <dbReference type="Pfam" id="PF07687"/>
    </source>
</evidence>
<dbReference type="NCBIfam" id="TIGR01893">
    <property type="entry name" value="aa-his-dipept"/>
    <property type="match status" value="1"/>
</dbReference>
<evidence type="ECO:0000256" key="16">
    <source>
        <dbReference type="ARBA" id="ARBA00077688"/>
    </source>
</evidence>
<proteinExistence type="inferred from homology"/>
<dbReference type="SUPFAM" id="SSF53187">
    <property type="entry name" value="Zn-dependent exopeptidases"/>
    <property type="match status" value="1"/>
</dbReference>
<evidence type="ECO:0000256" key="2">
    <source>
        <dbReference type="ARBA" id="ARBA00001947"/>
    </source>
</evidence>
<dbReference type="PANTHER" id="PTHR43501:SF1">
    <property type="entry name" value="CYTOSOL NON-SPECIFIC DIPEPTIDASE"/>
    <property type="match status" value="1"/>
</dbReference>
<keyword evidence="8" id="KW-0170">Cobalt</keyword>
<keyword evidence="20" id="KW-1185">Reference proteome</keyword>
<evidence type="ECO:0000313" key="20">
    <source>
        <dbReference type="Proteomes" id="UP000199208"/>
    </source>
</evidence>
<evidence type="ECO:0000256" key="3">
    <source>
        <dbReference type="ARBA" id="ARBA00022670"/>
    </source>
</evidence>
<keyword evidence="4" id="KW-0479">Metal-binding</keyword>
<evidence type="ECO:0000256" key="9">
    <source>
        <dbReference type="ARBA" id="ARBA00036421"/>
    </source>
</evidence>
<dbReference type="Pfam" id="PF07687">
    <property type="entry name" value="M20_dimer"/>
    <property type="match status" value="1"/>
</dbReference>
<evidence type="ECO:0000256" key="10">
    <source>
        <dbReference type="ARBA" id="ARBA00038976"/>
    </source>
</evidence>
<evidence type="ECO:0000256" key="17">
    <source>
        <dbReference type="ARBA" id="ARBA00078074"/>
    </source>
</evidence>
<dbReference type="OrthoDB" id="9773892at2"/>
<keyword evidence="3" id="KW-0645">Protease</keyword>
<dbReference type="EC" id="3.4.13.18" evidence="10"/>
<dbReference type="STRING" id="1120920.SAMN03080599_00890"/>
<reference evidence="19 20" key="1">
    <citation type="submission" date="2016-10" db="EMBL/GenBank/DDBJ databases">
        <authorList>
            <person name="de Groot N.N."/>
        </authorList>
    </citation>
    <scope>NUCLEOTIDE SEQUENCE [LARGE SCALE GENOMIC DNA]</scope>
    <source>
        <strain evidence="19 20">DSM 2784</strain>
    </source>
</reference>
<dbReference type="GO" id="GO:0005829">
    <property type="term" value="C:cytosol"/>
    <property type="evidence" value="ECO:0007669"/>
    <property type="project" value="TreeGrafter"/>
</dbReference>
<dbReference type="PRINTS" id="PR00934">
    <property type="entry name" value="XHISDIPTASE"/>
</dbReference>
<evidence type="ECO:0000256" key="1">
    <source>
        <dbReference type="ARBA" id="ARBA00001941"/>
    </source>
</evidence>
<dbReference type="Proteomes" id="UP000199208">
    <property type="component" value="Unassembled WGS sequence"/>
</dbReference>
<keyword evidence="6" id="KW-0862">Zinc</keyword>
<dbReference type="InterPro" id="IPR002933">
    <property type="entry name" value="Peptidase_M20"/>
</dbReference>
<comment type="similarity">
    <text evidence="12">Belongs to the peptidase M20C family.</text>
</comment>
<evidence type="ECO:0000256" key="7">
    <source>
        <dbReference type="ARBA" id="ARBA00023049"/>
    </source>
</evidence>
<sequence>MHQWEGSHKRIWELFEAMNQIPRCSGDEKKVSDWLMAFGEKNGLEYIQEPCGNVILKKSGTKGYEDQPAVILQGHMDMVCVREEGSQHDFTKDPVALKVEGDFLMAAETSLGADNGIAVAMALAILEDQSLEHPPLEVLITVAEETGMDGAVRLNSANLKGQALINLDSEEEGVILASCAGGVRASVHLPVEVEARVEEGLDAVLTITGLKGGHSGVEIDKGRANAIVLMGRVMRDLLGMGVQISRIEGGEKMNAIANKAVAHLVFKPAWQEEVQKTIAAWEARLRNEFQLEEPELKLVLKVLEVRPEDASQEVFSLETAENAAALLRLIPNGVQSMCAGIPGLVESSNNIGVLNTTEEGFIEIDSAIRSSVRSLKAEIVDRMLIACTLTGAELRLMSDYPEWAFAPASEMRDTMIETYRALYGKEMTVSAIHAGLECGILKEKLGPIDFVSIGADLFDVHTPKERLDMASTERVYDFVVEVLKRYGKKA</sequence>
<dbReference type="FunFam" id="3.40.630.10:FF:000018">
    <property type="entry name" value="Aminoacyl-histidine dipeptidase PepD"/>
    <property type="match status" value="1"/>
</dbReference>
<organism evidence="19 20">
    <name type="scientific">Acidaminobacter hydrogenoformans DSM 2784</name>
    <dbReference type="NCBI Taxonomy" id="1120920"/>
    <lineage>
        <taxon>Bacteria</taxon>
        <taxon>Bacillati</taxon>
        <taxon>Bacillota</taxon>
        <taxon>Clostridia</taxon>
        <taxon>Peptostreptococcales</taxon>
        <taxon>Acidaminobacteraceae</taxon>
        <taxon>Acidaminobacter</taxon>
    </lineage>
</organism>
<evidence type="ECO:0000256" key="5">
    <source>
        <dbReference type="ARBA" id="ARBA00022801"/>
    </source>
</evidence>
<dbReference type="FunFam" id="3.40.630.10:FF:000015">
    <property type="entry name" value="Aminoacyl-histidine dipeptidase PepD"/>
    <property type="match status" value="1"/>
</dbReference>
<dbReference type="InterPro" id="IPR011650">
    <property type="entry name" value="Peptidase_M20_dimer"/>
</dbReference>
<comment type="cofactor">
    <cofactor evidence="1">
        <name>Co(2+)</name>
        <dbReference type="ChEBI" id="CHEBI:48828"/>
    </cofactor>
</comment>